<dbReference type="Pfam" id="PF02738">
    <property type="entry name" value="MoCoBD_1"/>
    <property type="match status" value="1"/>
</dbReference>
<protein>
    <submittedName>
        <fullName evidence="3">Xanthine dehydrogenase family protein molybdopterin-binding subunit</fullName>
    </submittedName>
</protein>
<dbReference type="PANTHER" id="PTHR47495">
    <property type="entry name" value="ALDEHYDE DEHYDROGENASE"/>
    <property type="match status" value="1"/>
</dbReference>
<dbReference type="Proteomes" id="UP000522864">
    <property type="component" value="Unassembled WGS sequence"/>
</dbReference>
<dbReference type="InterPro" id="IPR019546">
    <property type="entry name" value="TAT_signal_bac_arc"/>
</dbReference>
<evidence type="ECO:0000259" key="2">
    <source>
        <dbReference type="SMART" id="SM01008"/>
    </source>
</evidence>
<dbReference type="Pfam" id="PF20256">
    <property type="entry name" value="MoCoBD_2"/>
    <property type="match status" value="2"/>
</dbReference>
<dbReference type="InterPro" id="IPR012368">
    <property type="entry name" value="OxRdtase_Mopterin-bd_su_IorB"/>
</dbReference>
<comment type="caution">
    <text evidence="3">The sequence shown here is derived from an EMBL/GenBank/DDBJ whole genome shotgun (WGS) entry which is preliminary data.</text>
</comment>
<dbReference type="AlphaFoldDB" id="A0A7Y7WUI9"/>
<organism evidence="3 4">
    <name type="scientific">Pseudomonas gingeri</name>
    <dbReference type="NCBI Taxonomy" id="117681"/>
    <lineage>
        <taxon>Bacteria</taxon>
        <taxon>Pseudomonadati</taxon>
        <taxon>Pseudomonadota</taxon>
        <taxon>Gammaproteobacteria</taxon>
        <taxon>Pseudomonadales</taxon>
        <taxon>Pseudomonadaceae</taxon>
        <taxon>Pseudomonas</taxon>
    </lineage>
</organism>
<dbReference type="PROSITE" id="PS51318">
    <property type="entry name" value="TAT"/>
    <property type="match status" value="1"/>
</dbReference>
<dbReference type="RefSeq" id="WP_177101758.1">
    <property type="nucleotide sequence ID" value="NZ_JACAQA010000015.1"/>
</dbReference>
<dbReference type="PIRSF" id="PIRSF036389">
    <property type="entry name" value="IOR_B"/>
    <property type="match status" value="1"/>
</dbReference>
<proteinExistence type="predicted"/>
<feature type="domain" description="Aldehyde oxidase/xanthine dehydrogenase a/b hammerhead" evidence="2">
    <location>
        <begin position="216"/>
        <end position="294"/>
    </location>
</feature>
<dbReference type="InterPro" id="IPR006311">
    <property type="entry name" value="TAT_signal"/>
</dbReference>
<sequence>MSTQRDTPGTGAWSRRGFLKVGAASGGGLLLSLALPGAINVSQADGATLFEPNAFIRVDRRGKVTFTIAQVEMGQGTYTSIPVLIAEELAVRLDQVVIEHAPADNRRYVNPLLGFQVTGGSTSIRSTWEPLRQAGASARTLLIQAAALQWGVAPSSCMAREGVVLHEASQRSLAYGELVERAATLPVPEKVELKTPEHFQLIGLTHQRTDSPAKVNGTALYGIDARPEGVRVAAVMACPVIGGRLASVDARAALAVKGVLQVLHIDNAVAVVAEHMGAARKALGLLEIQWNEGVNVQFSTADMLQAIEQAAQAAGTPVRNVGNVEQALAQAEKKFEVVYQVPFLAHACMEPMNCTVHVRAQGCDLWLGTQVPARAQAVAAQLTGLAETQVQVHNHLLGGGFGRRLDVDFVAQAVAFAKQVAFPLKVIWSREEDTRHSTLRPYHFNHLSAGLDARGLPTAWTHKVTGSSILARWLPARFTNGIDGDAIRDPSGPYDFPNIGVSYIRHEPPEGITTGFWRGVGHTQNVFMVEGFIDELAASAGQDPLAYRLALLGKHPRARKVLETVALKSGWGTPPEPGQGRGVALTFCFGTYAAQVAQVSVDPAGQVRVHKLTCVVDCGRAIVPDSVVAQMQGGAVFGLSAALFGNITFKDGRVEQGNFDSYRVLRMNETPAIETHLLDSEESPGGIGEVSTVMIAPALVNALFAATGKRLRRLPVDNRQLADT</sequence>
<name>A0A7Y7WUI9_9PSED</name>
<evidence type="ECO:0000313" key="4">
    <source>
        <dbReference type="Proteomes" id="UP000522864"/>
    </source>
</evidence>
<dbReference type="InterPro" id="IPR037165">
    <property type="entry name" value="AldOxase/xan_DH_Mopterin-bd_sf"/>
</dbReference>
<dbReference type="Gene3D" id="3.90.1170.50">
    <property type="entry name" value="Aldehyde oxidase/xanthine dehydrogenase, a/b hammerhead"/>
    <property type="match status" value="1"/>
</dbReference>
<dbReference type="PANTHER" id="PTHR47495:SF2">
    <property type="entry name" value="ALDEHYDE DEHYDROGENASE"/>
    <property type="match status" value="1"/>
</dbReference>
<dbReference type="InterPro" id="IPR046867">
    <property type="entry name" value="AldOxase/xan_DH_MoCoBD2"/>
</dbReference>
<keyword evidence="1" id="KW-0732">Signal</keyword>
<gene>
    <name evidence="3" type="ORF">HX830_18530</name>
</gene>
<dbReference type="EMBL" id="JACAQA010000015">
    <property type="protein sequence ID" value="NWB86877.1"/>
    <property type="molecule type" value="Genomic_DNA"/>
</dbReference>
<evidence type="ECO:0000256" key="1">
    <source>
        <dbReference type="ARBA" id="ARBA00022729"/>
    </source>
</evidence>
<dbReference type="InterPro" id="IPR008274">
    <property type="entry name" value="AldOxase/xan_DH_MoCoBD1"/>
</dbReference>
<reference evidence="3 4" key="1">
    <citation type="submission" date="2020-04" db="EMBL/GenBank/DDBJ databases">
        <title>Molecular characterization of pseudomonads from Agaricus bisporus reveal novel blotch 2 pathogens in Western Europe.</title>
        <authorList>
            <person name="Taparia T."/>
            <person name="Krijger M."/>
            <person name="Haynes E."/>
            <person name="Elpinstone J.G."/>
            <person name="Noble R."/>
            <person name="Van Der Wolf J."/>
        </authorList>
    </citation>
    <scope>NUCLEOTIDE SEQUENCE [LARGE SCALE GENOMIC DNA]</scope>
    <source>
        <strain evidence="3 4">G9001</strain>
    </source>
</reference>
<dbReference type="InterPro" id="IPR000674">
    <property type="entry name" value="Ald_Oxase/Xan_DH_a/b"/>
</dbReference>
<dbReference type="SMART" id="SM01008">
    <property type="entry name" value="Ald_Xan_dh_C"/>
    <property type="match status" value="1"/>
</dbReference>
<dbReference type="InterPro" id="IPR052516">
    <property type="entry name" value="N-heterocyclic_Hydroxylase"/>
</dbReference>
<accession>A0A7Y7WUI9</accession>
<dbReference type="Gene3D" id="3.30.365.10">
    <property type="entry name" value="Aldehyde oxidase/xanthine dehydrogenase, molybdopterin binding domain"/>
    <property type="match status" value="4"/>
</dbReference>
<evidence type="ECO:0000313" key="3">
    <source>
        <dbReference type="EMBL" id="NWB86877.1"/>
    </source>
</evidence>
<dbReference type="GO" id="GO:0016491">
    <property type="term" value="F:oxidoreductase activity"/>
    <property type="evidence" value="ECO:0007669"/>
    <property type="project" value="InterPro"/>
</dbReference>
<dbReference type="NCBIfam" id="TIGR01409">
    <property type="entry name" value="TAT_signal_seq"/>
    <property type="match status" value="1"/>
</dbReference>
<dbReference type="SUPFAM" id="SSF56003">
    <property type="entry name" value="Molybdenum cofactor-binding domain"/>
    <property type="match status" value="2"/>
</dbReference>